<gene>
    <name evidence="1" type="ORF">FLM9_81</name>
</gene>
<dbReference type="Proteomes" id="UP000182631">
    <property type="component" value="Unassembled WGS sequence"/>
</dbReference>
<evidence type="ECO:0000313" key="1">
    <source>
        <dbReference type="EMBL" id="SAY40019.1"/>
    </source>
</evidence>
<name>A0A171DI56_9SYNE</name>
<proteinExistence type="predicted"/>
<keyword evidence="2" id="KW-1185">Reference proteome</keyword>
<dbReference type="AlphaFoldDB" id="A0A171DI56"/>
<evidence type="ECO:0000313" key="2">
    <source>
        <dbReference type="Proteomes" id="UP000182631"/>
    </source>
</evidence>
<organism evidence="1 2">
    <name type="scientific">Candidatus Synechococcus spongiarum</name>
    <dbReference type="NCBI Taxonomy" id="431041"/>
    <lineage>
        <taxon>Bacteria</taxon>
        <taxon>Bacillati</taxon>
        <taxon>Cyanobacteriota</taxon>
        <taxon>Cyanophyceae</taxon>
        <taxon>Synechococcales</taxon>
        <taxon>Synechococcaceae</taxon>
        <taxon>Synechococcus</taxon>
    </lineage>
</organism>
<sequence length="41" mass="4868">MYRVVEEHSLRHQVWMAIVITIPGNLRAVLWNSRSHELPNN</sequence>
<dbReference type="EMBL" id="FITM01000008">
    <property type="protein sequence ID" value="SAY40019.1"/>
    <property type="molecule type" value="Genomic_DNA"/>
</dbReference>
<accession>A0A171DI56</accession>
<protein>
    <submittedName>
        <fullName evidence="1">Uncharacterized protein</fullName>
    </submittedName>
</protein>
<reference evidence="2" key="1">
    <citation type="submission" date="2016-02" db="EMBL/GenBank/DDBJ databases">
        <authorList>
            <person name="liu f."/>
        </authorList>
    </citation>
    <scope>NUCLEOTIDE SEQUENCE [LARGE SCALE GENOMIC DNA]</scope>
</reference>